<accession>A0A3T1CKV4</accession>
<protein>
    <submittedName>
        <fullName evidence="1">Uncharacterized protein</fullName>
    </submittedName>
</protein>
<gene>
    <name evidence="1" type="ORF">EKJ_24810</name>
</gene>
<dbReference type="EMBL" id="AP019389">
    <property type="protein sequence ID" value="BBI21634.1"/>
    <property type="molecule type" value="Genomic_DNA"/>
</dbReference>
<evidence type="ECO:0000313" key="1">
    <source>
        <dbReference type="EMBL" id="BBI21634.1"/>
    </source>
</evidence>
<sequence length="66" mass="7203">MSASLSVALSIFLPLSPGANSQLRMRIRGSGIAFMRVLETQSAAFVKHALTYFRKRKACGMQIDGD</sequence>
<dbReference type="Proteomes" id="UP000290057">
    <property type="component" value="Chromosome"/>
</dbReference>
<keyword evidence="2" id="KW-1185">Reference proteome</keyword>
<dbReference type="AlphaFoldDB" id="A0A3T1CKV4"/>
<reference evidence="1 2" key="1">
    <citation type="submission" date="2019-01" db="EMBL/GenBank/DDBJ databases">
        <title>Complete genome sequence of Erythrobacter flavus KJ5.</title>
        <authorList>
            <person name="Kanesaki Y."/>
            <person name="Brotosudarmo T."/>
            <person name="Moriuchi R."/>
            <person name="Awai K."/>
        </authorList>
    </citation>
    <scope>NUCLEOTIDE SEQUENCE [LARGE SCALE GENOMIC DNA]</scope>
    <source>
        <strain evidence="1 2">KJ5</strain>
    </source>
</reference>
<name>A0A3T1CKV4_9SPHN</name>
<evidence type="ECO:0000313" key="2">
    <source>
        <dbReference type="Proteomes" id="UP000290057"/>
    </source>
</evidence>
<proteinExistence type="predicted"/>
<organism evidence="1 2">
    <name type="scientific">Qipengyuania flava</name>
    <dbReference type="NCBI Taxonomy" id="192812"/>
    <lineage>
        <taxon>Bacteria</taxon>
        <taxon>Pseudomonadati</taxon>
        <taxon>Pseudomonadota</taxon>
        <taxon>Alphaproteobacteria</taxon>
        <taxon>Sphingomonadales</taxon>
        <taxon>Erythrobacteraceae</taxon>
        <taxon>Qipengyuania</taxon>
    </lineage>
</organism>